<sequence length="358" mass="39258">MTLSPVFRSQDAVRLLEKHGVWTRLGSDMEAQAEAVRIVQADLRTLIAEQFLTEAPHVPSAAEATTPEGLHFLQEYFFLILFRSIFAAIGVPKARLTLYTELNFCIKGTITAADNIFDDQAKTLLPLAPNTGARFMSILQLMSFERLLRRALERGRVKGILNGTQCDAIQRELLDRMALIGRLEGSEEEGVEEIARPEVMLDSVHRIRGGDLFALAFAAPKVLEESGLSEKLSEAECAVAQLGTAFQIVDDLTDFEVDVDRRSNNLLVSQIHYHGSEEEKATLTRLRAGEGVPEGLVESLFLNSAASVLDIAYCEARAAFVGLADLGYWFDPSLAEQVVHAIVGLDGVLRMEALAVGG</sequence>
<gene>
    <name evidence="1" type="ORF">METZ01_LOCUS18116</name>
</gene>
<evidence type="ECO:0008006" key="2">
    <source>
        <dbReference type="Google" id="ProtNLM"/>
    </source>
</evidence>
<dbReference type="Gene3D" id="1.10.600.10">
    <property type="entry name" value="Farnesyl Diphosphate Synthase"/>
    <property type="match status" value="1"/>
</dbReference>
<organism evidence="1">
    <name type="scientific">marine metagenome</name>
    <dbReference type="NCBI Taxonomy" id="408172"/>
    <lineage>
        <taxon>unclassified sequences</taxon>
        <taxon>metagenomes</taxon>
        <taxon>ecological metagenomes</taxon>
    </lineage>
</organism>
<reference evidence="1" key="1">
    <citation type="submission" date="2018-05" db="EMBL/GenBank/DDBJ databases">
        <authorList>
            <person name="Lanie J.A."/>
            <person name="Ng W.-L."/>
            <person name="Kazmierczak K.M."/>
            <person name="Andrzejewski T.M."/>
            <person name="Davidsen T.M."/>
            <person name="Wayne K.J."/>
            <person name="Tettelin H."/>
            <person name="Glass J.I."/>
            <person name="Rusch D."/>
            <person name="Podicherti R."/>
            <person name="Tsui H.-C.T."/>
            <person name="Winkler M.E."/>
        </authorList>
    </citation>
    <scope>NUCLEOTIDE SEQUENCE</scope>
</reference>
<dbReference type="PROSITE" id="PS00444">
    <property type="entry name" value="POLYPRENYL_SYNTHASE_2"/>
    <property type="match status" value="1"/>
</dbReference>
<name>A0A381PE40_9ZZZZ</name>
<dbReference type="EMBL" id="UINC01000954">
    <property type="protein sequence ID" value="SUZ65262.1"/>
    <property type="molecule type" value="Genomic_DNA"/>
</dbReference>
<dbReference type="SUPFAM" id="SSF48576">
    <property type="entry name" value="Terpenoid synthases"/>
    <property type="match status" value="1"/>
</dbReference>
<dbReference type="InterPro" id="IPR033749">
    <property type="entry name" value="Polyprenyl_synt_CS"/>
</dbReference>
<accession>A0A381PE40</accession>
<proteinExistence type="predicted"/>
<protein>
    <recommendedName>
        <fullName evidence="2">Class 1 isoprenoid biosynthesis enzyme</fullName>
    </recommendedName>
</protein>
<evidence type="ECO:0000313" key="1">
    <source>
        <dbReference type="EMBL" id="SUZ65262.1"/>
    </source>
</evidence>
<dbReference type="InterPro" id="IPR008949">
    <property type="entry name" value="Isoprenoid_synthase_dom_sf"/>
</dbReference>
<dbReference type="AlphaFoldDB" id="A0A381PE40"/>